<protein>
    <recommendedName>
        <fullName evidence="3">CCHC-type domain-containing protein</fullName>
    </recommendedName>
</protein>
<dbReference type="Proteomes" id="UP000288805">
    <property type="component" value="Unassembled WGS sequence"/>
</dbReference>
<organism evidence="1 2">
    <name type="scientific">Vitis vinifera</name>
    <name type="common">Grape</name>
    <dbReference type="NCBI Taxonomy" id="29760"/>
    <lineage>
        <taxon>Eukaryota</taxon>
        <taxon>Viridiplantae</taxon>
        <taxon>Streptophyta</taxon>
        <taxon>Embryophyta</taxon>
        <taxon>Tracheophyta</taxon>
        <taxon>Spermatophyta</taxon>
        <taxon>Magnoliopsida</taxon>
        <taxon>eudicotyledons</taxon>
        <taxon>Gunneridae</taxon>
        <taxon>Pentapetalae</taxon>
        <taxon>rosids</taxon>
        <taxon>Vitales</taxon>
        <taxon>Vitaceae</taxon>
        <taxon>Viteae</taxon>
        <taxon>Vitis</taxon>
    </lineage>
</organism>
<evidence type="ECO:0000313" key="1">
    <source>
        <dbReference type="EMBL" id="RVW96411.1"/>
    </source>
</evidence>
<dbReference type="Gene3D" id="4.10.60.10">
    <property type="entry name" value="Zinc finger, CCHC-type"/>
    <property type="match status" value="1"/>
</dbReference>
<reference evidence="1 2" key="1">
    <citation type="journal article" date="2018" name="PLoS Genet.">
        <title>Population sequencing reveals clonal diversity and ancestral inbreeding in the grapevine cultivar Chardonnay.</title>
        <authorList>
            <person name="Roach M.J."/>
            <person name="Johnson D.L."/>
            <person name="Bohlmann J."/>
            <person name="van Vuuren H.J."/>
            <person name="Jones S.J."/>
            <person name="Pretorius I.S."/>
            <person name="Schmidt S.A."/>
            <person name="Borneman A.R."/>
        </authorList>
    </citation>
    <scope>NUCLEOTIDE SEQUENCE [LARGE SCALE GENOMIC DNA]</scope>
    <source>
        <strain evidence="2">cv. Chardonnay</strain>
        <tissue evidence="1">Leaf</tissue>
    </source>
</reference>
<proteinExistence type="predicted"/>
<dbReference type="PANTHER" id="PTHR46978:SF1">
    <property type="entry name" value="ZINC KNUCKLE (CCHC-TYPE) FAMILY PROTEIN"/>
    <property type="match status" value="1"/>
</dbReference>
<comment type="caution">
    <text evidence="1">The sequence shown here is derived from an EMBL/GenBank/DDBJ whole genome shotgun (WGS) entry which is preliminary data.</text>
</comment>
<accession>A0A438II78</accession>
<evidence type="ECO:0008006" key="3">
    <source>
        <dbReference type="Google" id="ProtNLM"/>
    </source>
</evidence>
<evidence type="ECO:0000313" key="2">
    <source>
        <dbReference type="Proteomes" id="UP000288805"/>
    </source>
</evidence>
<dbReference type="PANTHER" id="PTHR46978">
    <property type="entry name" value="ZINC KNUCKLE (CCHC-TYPE) FAMILY PROTEIN"/>
    <property type="match status" value="1"/>
</dbReference>
<gene>
    <name evidence="1" type="ORF">CK203_029724</name>
</gene>
<dbReference type="EMBL" id="QGNW01000107">
    <property type="protein sequence ID" value="RVW96411.1"/>
    <property type="molecule type" value="Genomic_DNA"/>
</dbReference>
<name>A0A438II78_VITVI</name>
<sequence length="130" mass="15194">MNPYCEARNCFVYERSQHTRSCPEKNQGNCPSSMICLRCGGSGHDMLFCRNEMEHIRKVQLKMVLESCFMRILDEQEIQCYVCKRYGHLCCVDFPDIPRQASCYKCGHYGHLGSVSHTCYSFYIRICMFS</sequence>
<dbReference type="AlphaFoldDB" id="A0A438II78"/>